<name>A0A118DQE1_9BURK</name>
<keyword evidence="3" id="KW-1185">Reference proteome</keyword>
<accession>A0A118DQE1</accession>
<dbReference type="Proteomes" id="UP000062788">
    <property type="component" value="Unassembled WGS sequence"/>
</dbReference>
<reference evidence="2 3" key="1">
    <citation type="submission" date="2015-11" db="EMBL/GenBank/DDBJ databases">
        <title>Expanding the genomic diversity of Burkholderia species for the development of highly accurate diagnostics.</title>
        <authorList>
            <person name="Sahl J."/>
            <person name="Keim P."/>
            <person name="Wagner D."/>
        </authorList>
    </citation>
    <scope>NUCLEOTIDE SEQUENCE [LARGE SCALE GENOMIC DNA]</scope>
    <source>
        <strain evidence="2 3">TSV85</strain>
    </source>
</reference>
<feature type="compositionally biased region" description="Basic and acidic residues" evidence="1">
    <location>
        <begin position="17"/>
        <end position="27"/>
    </location>
</feature>
<evidence type="ECO:0000256" key="1">
    <source>
        <dbReference type="SAM" id="MobiDB-lite"/>
    </source>
</evidence>
<proteinExistence type="predicted"/>
<organism evidence="2 3">
    <name type="scientific">Burkholderia singularis</name>
    <dbReference type="NCBI Taxonomy" id="1503053"/>
    <lineage>
        <taxon>Bacteria</taxon>
        <taxon>Pseudomonadati</taxon>
        <taxon>Pseudomonadota</taxon>
        <taxon>Betaproteobacteria</taxon>
        <taxon>Burkholderiales</taxon>
        <taxon>Burkholderiaceae</taxon>
        <taxon>Burkholderia</taxon>
        <taxon>pseudomallei group</taxon>
    </lineage>
</organism>
<feature type="region of interest" description="Disordered" evidence="1">
    <location>
        <begin position="1"/>
        <end position="79"/>
    </location>
</feature>
<comment type="caution">
    <text evidence="2">The sequence shown here is derived from an EMBL/GenBank/DDBJ whole genome shotgun (WGS) entry which is preliminary data.</text>
</comment>
<evidence type="ECO:0000313" key="2">
    <source>
        <dbReference type="EMBL" id="KVE29511.1"/>
    </source>
</evidence>
<evidence type="ECO:0000313" key="3">
    <source>
        <dbReference type="Proteomes" id="UP000062788"/>
    </source>
</evidence>
<gene>
    <name evidence="2" type="ORF">WS67_04880</name>
</gene>
<feature type="compositionally biased region" description="Low complexity" evidence="1">
    <location>
        <begin position="1"/>
        <end position="14"/>
    </location>
</feature>
<protein>
    <submittedName>
        <fullName evidence="2">Uncharacterized protein</fullName>
    </submittedName>
</protein>
<dbReference type="EMBL" id="LOWA01000013">
    <property type="protein sequence ID" value="KVE29511.1"/>
    <property type="molecule type" value="Genomic_DNA"/>
</dbReference>
<dbReference type="AlphaFoldDB" id="A0A118DQE1"/>
<feature type="compositionally biased region" description="Basic and acidic residues" evidence="1">
    <location>
        <begin position="35"/>
        <end position="45"/>
    </location>
</feature>
<sequence>MAARGGARQRAANARKARAENRQDVASRKSITPGRLDERRADGRPRGATASPPPADPAGAAAGRRRRSTPPVDAYDSAF</sequence>